<organism evidence="1 2">
    <name type="scientific">Thermococcus celericrescens</name>
    <dbReference type="NCBI Taxonomy" id="227598"/>
    <lineage>
        <taxon>Archaea</taxon>
        <taxon>Methanobacteriati</taxon>
        <taxon>Methanobacteriota</taxon>
        <taxon>Thermococci</taxon>
        <taxon>Thermococcales</taxon>
        <taxon>Thermococcaceae</taxon>
        <taxon>Thermococcus</taxon>
    </lineage>
</organism>
<comment type="caution">
    <text evidence="1">The sequence shown here is derived from an EMBL/GenBank/DDBJ whole genome shotgun (WGS) entry which is preliminary data.</text>
</comment>
<protein>
    <recommendedName>
        <fullName evidence="3">Restriction endonuclease</fullName>
    </recommendedName>
</protein>
<dbReference type="Proteomes" id="UP000053462">
    <property type="component" value="Unassembled WGS sequence"/>
</dbReference>
<sequence>MASLKILTLYEHDKVSYFSILQDQFKMPEDKAKDQKIIDEHLAKPLRRLNEFFAKNPPKSTSNDSPEEEDLDKDKGFLLLYGDSLKARHYVGFGTSGNLLVQVLPKIFKPKETLPEVSKPKGKRNQNETEALLAFIRMLNVAYGLKIRDVELAHIEHAKVPNSILEIFIHLFAKSLWEEVQRGYYREYQEIQQEEKFLRGKLLLSRQIKKLPHQRHTFSVELHEFSEDNPLNQIFYATIRFSLSKTRWLVNKKLLGELMMVFDGVSPRKVTKADFNKVHFNRLNERFKKPFNLAKIILKSFGGVSGEEVSGFFVDMNELFERFILWILKRDLPEYKIEYQKELSLFDRKQKSNVVTTKQYPDFVINKIVNRNTIPVGVLDAKYRPIEIKEGKIQIGSDMLRQVYVYSKILEKEHDIKEVPTALVFPRSFTYNPGITLDDQAILGGATFFDGGPLLILMYDMETLKKGLKMDKNFRKSLIGALSNSLTV</sequence>
<dbReference type="Pfam" id="PF10117">
    <property type="entry name" value="McrBC"/>
    <property type="match status" value="1"/>
</dbReference>
<evidence type="ECO:0008006" key="3">
    <source>
        <dbReference type="Google" id="ProtNLM"/>
    </source>
</evidence>
<evidence type="ECO:0000313" key="1">
    <source>
        <dbReference type="EMBL" id="KUH34007.1"/>
    </source>
</evidence>
<accession>A0A100XYL5</accession>
<dbReference type="PANTHER" id="PTHR38733">
    <property type="entry name" value="PROTEIN MCRC"/>
    <property type="match status" value="1"/>
</dbReference>
<dbReference type="AlphaFoldDB" id="A0A100XYL5"/>
<dbReference type="PANTHER" id="PTHR38733:SF1">
    <property type="entry name" value="TYPE IV METHYL-DIRECTED RESTRICTION ENZYME ECOKMCRBC"/>
    <property type="match status" value="1"/>
</dbReference>
<dbReference type="OrthoDB" id="62357at2157"/>
<dbReference type="RefSeq" id="WP_058938371.1">
    <property type="nucleotide sequence ID" value="NZ_LLYW01000012.1"/>
</dbReference>
<gene>
    <name evidence="1" type="ORF">APY94_03800</name>
</gene>
<name>A0A100XYL5_9EURY</name>
<dbReference type="InterPro" id="IPR019292">
    <property type="entry name" value="McrC"/>
</dbReference>
<keyword evidence="2" id="KW-1185">Reference proteome</keyword>
<dbReference type="STRING" id="227598.APY94_03800"/>
<proteinExistence type="predicted"/>
<dbReference type="EMBL" id="LLYW01000012">
    <property type="protein sequence ID" value="KUH34007.1"/>
    <property type="molecule type" value="Genomic_DNA"/>
</dbReference>
<evidence type="ECO:0000313" key="2">
    <source>
        <dbReference type="Proteomes" id="UP000053462"/>
    </source>
</evidence>
<reference evidence="1 2" key="1">
    <citation type="submission" date="2015-10" db="EMBL/GenBank/DDBJ databases">
        <title>Draft genome sequence of Thermococcus celericrescens strain DSM 17994.</title>
        <authorList>
            <person name="Hong S.-J."/>
            <person name="Park C.-E."/>
            <person name="Shin J.-H."/>
        </authorList>
    </citation>
    <scope>NUCLEOTIDE SEQUENCE [LARGE SCALE GENOMIC DNA]</scope>
    <source>
        <strain evidence="1 2">DSM 17994</strain>
    </source>
</reference>